<keyword evidence="1" id="KW-0560">Oxidoreductase</keyword>
<dbReference type="InterPro" id="IPR013328">
    <property type="entry name" value="6PGD_dom2"/>
</dbReference>
<accession>A0A8H4REF2</accession>
<dbReference type="OrthoDB" id="5958943at2759"/>
<dbReference type="SUPFAM" id="SSF51735">
    <property type="entry name" value="NAD(P)-binding Rossmann-fold domains"/>
    <property type="match status" value="1"/>
</dbReference>
<dbReference type="Proteomes" id="UP000566819">
    <property type="component" value="Unassembled WGS sequence"/>
</dbReference>
<dbReference type="GO" id="GO:0016616">
    <property type="term" value="F:oxidoreductase activity, acting on the CH-OH group of donors, NAD or NADP as acceptor"/>
    <property type="evidence" value="ECO:0007669"/>
    <property type="project" value="InterPro"/>
</dbReference>
<dbReference type="GO" id="GO:0006631">
    <property type="term" value="P:fatty acid metabolic process"/>
    <property type="evidence" value="ECO:0007669"/>
    <property type="project" value="InterPro"/>
</dbReference>
<dbReference type="PANTHER" id="PTHR48075">
    <property type="entry name" value="3-HYDROXYACYL-COA DEHYDROGENASE FAMILY PROTEIN"/>
    <property type="match status" value="1"/>
</dbReference>
<organism evidence="4 5">
    <name type="scientific">Cudoniella acicularis</name>
    <dbReference type="NCBI Taxonomy" id="354080"/>
    <lineage>
        <taxon>Eukaryota</taxon>
        <taxon>Fungi</taxon>
        <taxon>Dikarya</taxon>
        <taxon>Ascomycota</taxon>
        <taxon>Pezizomycotina</taxon>
        <taxon>Leotiomycetes</taxon>
        <taxon>Helotiales</taxon>
        <taxon>Tricladiaceae</taxon>
        <taxon>Cudoniella</taxon>
    </lineage>
</organism>
<dbReference type="Gene3D" id="1.10.1040.10">
    <property type="entry name" value="N-(1-d-carboxylethyl)-l-norvaline Dehydrogenase, domain 2"/>
    <property type="match status" value="1"/>
</dbReference>
<sequence length="219" mass="24709">MVIEAVPEDLEAKISVLGRLDRVTRKDCIIASNSSSYSSRELSSEVSGRYRLLNTLYYIPPENVCVELMSCGYTNPGIFDFLKGEMEQIGLLPMVAGNESQGMILPRIWVAMKRETLCMLQEGVAKSEDIDELFRDFFNAKKGPCEKMDEIGLDIIAAVERHYLTDAQERILGSDHLRWLEENHVNKGKLGKKTGEGLITKKIEEAKITREEKPPAQEV</sequence>
<feature type="domain" description="3-hydroxyacyl-CoA dehydrogenase NAD binding" evidence="3">
    <location>
        <begin position="1"/>
        <end position="96"/>
    </location>
</feature>
<dbReference type="InterPro" id="IPR006108">
    <property type="entry name" value="3HC_DH_C"/>
</dbReference>
<keyword evidence="5" id="KW-1185">Reference proteome</keyword>
<reference evidence="4 5" key="1">
    <citation type="submission" date="2020-03" db="EMBL/GenBank/DDBJ databases">
        <title>Draft Genome Sequence of Cudoniella acicularis.</title>
        <authorList>
            <person name="Buettner E."/>
            <person name="Kellner H."/>
        </authorList>
    </citation>
    <scope>NUCLEOTIDE SEQUENCE [LARGE SCALE GENOMIC DNA]</scope>
    <source>
        <strain evidence="4 5">DSM 108380</strain>
    </source>
</reference>
<dbReference type="SUPFAM" id="SSF48179">
    <property type="entry name" value="6-phosphogluconate dehydrogenase C-terminal domain-like"/>
    <property type="match status" value="1"/>
</dbReference>
<dbReference type="Gene3D" id="3.40.50.720">
    <property type="entry name" value="NAD(P)-binding Rossmann-like Domain"/>
    <property type="match status" value="1"/>
</dbReference>
<evidence type="ECO:0000313" key="4">
    <source>
        <dbReference type="EMBL" id="KAF4627126.1"/>
    </source>
</evidence>
<gene>
    <name evidence="4" type="ORF">G7Y89_g11030</name>
</gene>
<dbReference type="Pfam" id="PF00725">
    <property type="entry name" value="3HCDH"/>
    <property type="match status" value="1"/>
</dbReference>
<evidence type="ECO:0000313" key="5">
    <source>
        <dbReference type="Proteomes" id="UP000566819"/>
    </source>
</evidence>
<dbReference type="PANTHER" id="PTHR48075:SF3">
    <property type="entry name" value="3-HYDROXYACYL-COA DEHYDROGENASE"/>
    <property type="match status" value="1"/>
</dbReference>
<evidence type="ECO:0000256" key="1">
    <source>
        <dbReference type="ARBA" id="ARBA00023002"/>
    </source>
</evidence>
<evidence type="ECO:0000259" key="2">
    <source>
        <dbReference type="Pfam" id="PF00725"/>
    </source>
</evidence>
<dbReference type="Pfam" id="PF02737">
    <property type="entry name" value="3HCDH_N"/>
    <property type="match status" value="1"/>
</dbReference>
<name>A0A8H4REF2_9HELO</name>
<dbReference type="InterPro" id="IPR008927">
    <property type="entry name" value="6-PGluconate_DH-like_C_sf"/>
</dbReference>
<proteinExistence type="predicted"/>
<feature type="domain" description="3-hydroxyacyl-CoA dehydrogenase C-terminal" evidence="2">
    <location>
        <begin position="102"/>
        <end position="199"/>
    </location>
</feature>
<dbReference type="GO" id="GO:0070403">
    <property type="term" value="F:NAD+ binding"/>
    <property type="evidence" value="ECO:0007669"/>
    <property type="project" value="InterPro"/>
</dbReference>
<dbReference type="InterPro" id="IPR036291">
    <property type="entry name" value="NAD(P)-bd_dom_sf"/>
</dbReference>
<dbReference type="AlphaFoldDB" id="A0A8H4REF2"/>
<comment type="caution">
    <text evidence="4">The sequence shown here is derived from an EMBL/GenBank/DDBJ whole genome shotgun (WGS) entry which is preliminary data.</text>
</comment>
<protein>
    <submittedName>
        <fullName evidence="4">Uncharacterized protein</fullName>
    </submittedName>
</protein>
<evidence type="ECO:0000259" key="3">
    <source>
        <dbReference type="Pfam" id="PF02737"/>
    </source>
</evidence>
<dbReference type="EMBL" id="JAAMPI010001023">
    <property type="protein sequence ID" value="KAF4627126.1"/>
    <property type="molecule type" value="Genomic_DNA"/>
</dbReference>
<dbReference type="InterPro" id="IPR006176">
    <property type="entry name" value="3-OHacyl-CoA_DH_NAD-bd"/>
</dbReference>